<dbReference type="Gene3D" id="3.40.50.2300">
    <property type="match status" value="1"/>
</dbReference>
<evidence type="ECO:0000256" key="6">
    <source>
        <dbReference type="PROSITE-ProRule" id="PRU00050"/>
    </source>
</evidence>
<protein>
    <recommendedName>
        <fullName evidence="5">Protein-glutamate methylesterase/protein-glutamine glutaminase</fullName>
        <ecNumber evidence="5">3.1.1.61</ecNumber>
        <ecNumber evidence="5">3.5.1.44</ecNumber>
    </recommendedName>
</protein>
<dbReference type="HAMAP" id="MF_00099">
    <property type="entry name" value="CheB_chemtxs"/>
    <property type="match status" value="1"/>
</dbReference>
<dbReference type="Pfam" id="PF01339">
    <property type="entry name" value="CheB_methylest"/>
    <property type="match status" value="1"/>
</dbReference>
<dbReference type="CDD" id="cd16432">
    <property type="entry name" value="CheB_Rec"/>
    <property type="match status" value="1"/>
</dbReference>
<comment type="catalytic activity">
    <reaction evidence="4 5">
        <text>[protein]-L-glutamate 5-O-methyl ester + H2O = L-glutamyl-[protein] + methanol + H(+)</text>
        <dbReference type="Rhea" id="RHEA:23236"/>
        <dbReference type="Rhea" id="RHEA-COMP:10208"/>
        <dbReference type="Rhea" id="RHEA-COMP:10311"/>
        <dbReference type="ChEBI" id="CHEBI:15377"/>
        <dbReference type="ChEBI" id="CHEBI:15378"/>
        <dbReference type="ChEBI" id="CHEBI:17790"/>
        <dbReference type="ChEBI" id="CHEBI:29973"/>
        <dbReference type="ChEBI" id="CHEBI:82795"/>
        <dbReference type="EC" id="3.1.1.61"/>
    </reaction>
</comment>
<feature type="modified residue" description="4-aspartylphosphate" evidence="5 7">
    <location>
        <position position="56"/>
    </location>
</feature>
<dbReference type="NCBIfam" id="NF009206">
    <property type="entry name" value="PRK12555.1"/>
    <property type="match status" value="1"/>
</dbReference>
<reference evidence="11" key="1">
    <citation type="submission" date="2016-10" db="EMBL/GenBank/DDBJ databases">
        <authorList>
            <person name="Varghese N."/>
            <person name="Submissions S."/>
        </authorList>
    </citation>
    <scope>NUCLEOTIDE SEQUENCE [LARGE SCALE GENOMIC DNA]</scope>
    <source>
        <strain evidence="11">CGMCC 1.10971</strain>
    </source>
</reference>
<dbReference type="PIRSF" id="PIRSF000876">
    <property type="entry name" value="RR_chemtxs_CheB"/>
    <property type="match status" value="1"/>
</dbReference>
<keyword evidence="5 7" id="KW-0597">Phosphoprotein</keyword>
<organism evidence="10 11">
    <name type="scientific">Neptunomonas qingdaonensis</name>
    <dbReference type="NCBI Taxonomy" id="1045558"/>
    <lineage>
        <taxon>Bacteria</taxon>
        <taxon>Pseudomonadati</taxon>
        <taxon>Pseudomonadota</taxon>
        <taxon>Gammaproteobacteria</taxon>
        <taxon>Oceanospirillales</taxon>
        <taxon>Oceanospirillaceae</taxon>
        <taxon>Neptunomonas</taxon>
    </lineage>
</organism>
<evidence type="ECO:0000256" key="2">
    <source>
        <dbReference type="ARBA" id="ARBA00022500"/>
    </source>
</evidence>
<dbReference type="PANTHER" id="PTHR42872:SF6">
    <property type="entry name" value="PROTEIN-GLUTAMATE METHYLESTERASE_PROTEIN-GLUTAMINE GLUTAMINASE"/>
    <property type="match status" value="1"/>
</dbReference>
<dbReference type="NCBIfam" id="NF001965">
    <property type="entry name" value="PRK00742.1"/>
    <property type="match status" value="1"/>
</dbReference>
<evidence type="ECO:0000256" key="1">
    <source>
        <dbReference type="ARBA" id="ARBA00022490"/>
    </source>
</evidence>
<dbReference type="EC" id="3.5.1.44" evidence="5"/>
<dbReference type="GO" id="GO:0050568">
    <property type="term" value="F:protein-glutamine glutaminase activity"/>
    <property type="evidence" value="ECO:0007669"/>
    <property type="project" value="UniProtKB-UniRule"/>
</dbReference>
<dbReference type="PROSITE" id="PS50122">
    <property type="entry name" value="CHEB"/>
    <property type="match status" value="1"/>
</dbReference>
<comment type="catalytic activity">
    <reaction evidence="5">
        <text>L-glutaminyl-[protein] + H2O = L-glutamyl-[protein] + NH4(+)</text>
        <dbReference type="Rhea" id="RHEA:16441"/>
        <dbReference type="Rhea" id="RHEA-COMP:10207"/>
        <dbReference type="Rhea" id="RHEA-COMP:10208"/>
        <dbReference type="ChEBI" id="CHEBI:15377"/>
        <dbReference type="ChEBI" id="CHEBI:28938"/>
        <dbReference type="ChEBI" id="CHEBI:29973"/>
        <dbReference type="ChEBI" id="CHEBI:30011"/>
        <dbReference type="EC" id="3.5.1.44"/>
    </reaction>
</comment>
<evidence type="ECO:0000256" key="4">
    <source>
        <dbReference type="ARBA" id="ARBA00048267"/>
    </source>
</evidence>
<dbReference type="AlphaFoldDB" id="A0A1I2UE64"/>
<dbReference type="EMBL" id="FOOU01000012">
    <property type="protein sequence ID" value="SFG73116.1"/>
    <property type="molecule type" value="Genomic_DNA"/>
</dbReference>
<evidence type="ECO:0000259" key="8">
    <source>
        <dbReference type="PROSITE" id="PS50110"/>
    </source>
</evidence>
<keyword evidence="1 5" id="KW-0963">Cytoplasm</keyword>
<dbReference type="PANTHER" id="PTHR42872">
    <property type="entry name" value="PROTEIN-GLUTAMATE METHYLESTERASE/PROTEIN-GLUTAMINE GLUTAMINASE"/>
    <property type="match status" value="1"/>
</dbReference>
<dbReference type="CDD" id="cd17541">
    <property type="entry name" value="REC_CheB-like"/>
    <property type="match status" value="1"/>
</dbReference>
<proteinExistence type="inferred from homology"/>
<dbReference type="InterPro" id="IPR000673">
    <property type="entry name" value="Sig_transdc_resp-reg_Me-estase"/>
</dbReference>
<evidence type="ECO:0000313" key="11">
    <source>
        <dbReference type="Proteomes" id="UP000198623"/>
    </source>
</evidence>
<dbReference type="GO" id="GO:0000156">
    <property type="term" value="F:phosphorelay response regulator activity"/>
    <property type="evidence" value="ECO:0007669"/>
    <property type="project" value="InterPro"/>
</dbReference>
<dbReference type="GO" id="GO:0008984">
    <property type="term" value="F:protein-glutamate methylesterase activity"/>
    <property type="evidence" value="ECO:0007669"/>
    <property type="project" value="UniProtKB-UniRule"/>
</dbReference>
<feature type="active site" evidence="5 6">
    <location>
        <position position="199"/>
    </location>
</feature>
<comment type="function">
    <text evidence="5">Involved in chemotaxis. Part of a chemotaxis signal transduction system that modulates chemotaxis in response to various stimuli. Catalyzes the demethylation of specific methylglutamate residues introduced into the chemoreceptors (methyl-accepting chemotaxis proteins or MCP) by CheR. Also mediates the irreversible deamidation of specific glutamine residues to glutamic acid.</text>
</comment>
<gene>
    <name evidence="5" type="primary">cheB</name>
    <name evidence="10" type="ORF">SAMN05216175_11250</name>
</gene>
<dbReference type="GO" id="GO:0005737">
    <property type="term" value="C:cytoplasm"/>
    <property type="evidence" value="ECO:0007669"/>
    <property type="project" value="UniProtKB-SubCell"/>
</dbReference>
<dbReference type="SMART" id="SM00448">
    <property type="entry name" value="REC"/>
    <property type="match status" value="1"/>
</dbReference>
<dbReference type="RefSeq" id="WP_090729144.1">
    <property type="nucleotide sequence ID" value="NZ_FOOU01000012.1"/>
</dbReference>
<dbReference type="Pfam" id="PF00072">
    <property type="entry name" value="Response_reg"/>
    <property type="match status" value="1"/>
</dbReference>
<name>A0A1I2UE64_9GAMM</name>
<dbReference type="Proteomes" id="UP000198623">
    <property type="component" value="Unassembled WGS sequence"/>
</dbReference>
<comment type="PTM">
    <text evidence="5">Phosphorylated by CheA. Phosphorylation of the N-terminal regulatory domain activates the methylesterase activity.</text>
</comment>
<feature type="domain" description="Response regulatory" evidence="8">
    <location>
        <begin position="5"/>
        <end position="122"/>
    </location>
</feature>
<dbReference type="EC" id="3.1.1.61" evidence="5"/>
<dbReference type="SUPFAM" id="SSF52172">
    <property type="entry name" value="CheY-like"/>
    <property type="match status" value="1"/>
</dbReference>
<comment type="similarity">
    <text evidence="5">Belongs to the CheB family.</text>
</comment>
<evidence type="ECO:0000256" key="7">
    <source>
        <dbReference type="PROSITE-ProRule" id="PRU00169"/>
    </source>
</evidence>
<feature type="active site" evidence="5 6">
    <location>
        <position position="173"/>
    </location>
</feature>
<dbReference type="InterPro" id="IPR035909">
    <property type="entry name" value="CheB_C"/>
</dbReference>
<dbReference type="OrthoDB" id="9793421at2"/>
<dbReference type="InterPro" id="IPR001789">
    <property type="entry name" value="Sig_transdc_resp-reg_receiver"/>
</dbReference>
<evidence type="ECO:0000256" key="3">
    <source>
        <dbReference type="ARBA" id="ARBA00022801"/>
    </source>
</evidence>
<comment type="domain">
    <text evidence="5">Contains a C-terminal catalytic domain, and an N-terminal region which modulates catalytic activity.</text>
</comment>
<evidence type="ECO:0000256" key="5">
    <source>
        <dbReference type="HAMAP-Rule" id="MF_00099"/>
    </source>
</evidence>
<feature type="domain" description="CheB-type methylesterase" evidence="9">
    <location>
        <begin position="161"/>
        <end position="353"/>
    </location>
</feature>
<keyword evidence="3 5" id="KW-0378">Hydrolase</keyword>
<dbReference type="InterPro" id="IPR011006">
    <property type="entry name" value="CheY-like_superfamily"/>
</dbReference>
<dbReference type="GO" id="GO:0006935">
    <property type="term" value="P:chemotaxis"/>
    <property type="evidence" value="ECO:0007669"/>
    <property type="project" value="UniProtKB-UniRule"/>
</dbReference>
<dbReference type="STRING" id="1045558.SAMN05216175_11250"/>
<dbReference type="SUPFAM" id="SSF52738">
    <property type="entry name" value="Methylesterase CheB, C-terminal domain"/>
    <property type="match status" value="1"/>
</dbReference>
<accession>A0A1I2UE64</accession>
<feature type="active site" evidence="5 6">
    <location>
        <position position="295"/>
    </location>
</feature>
<evidence type="ECO:0000259" key="9">
    <source>
        <dbReference type="PROSITE" id="PS50122"/>
    </source>
</evidence>
<keyword evidence="2 5" id="KW-0145">Chemotaxis</keyword>
<dbReference type="PROSITE" id="PS50110">
    <property type="entry name" value="RESPONSE_REGULATORY"/>
    <property type="match status" value="1"/>
</dbReference>
<keyword evidence="11" id="KW-1185">Reference proteome</keyword>
<evidence type="ECO:0000313" key="10">
    <source>
        <dbReference type="EMBL" id="SFG73116.1"/>
    </source>
</evidence>
<dbReference type="Gene3D" id="3.40.50.180">
    <property type="entry name" value="Methylesterase CheB, C-terminal domain"/>
    <property type="match status" value="1"/>
</dbReference>
<dbReference type="InterPro" id="IPR008248">
    <property type="entry name" value="CheB-like"/>
</dbReference>
<comment type="subcellular location">
    <subcellularLocation>
        <location evidence="5">Cytoplasm</location>
    </subcellularLocation>
</comment>
<sequence length="353" mass="37664">MERVKVLIIDDSALVCQVITSILSGDPAFEVVGAANDPYEAREMIKVLKPDVLTLDIEMPRMDGITFLRNLMRLHPLPVVMLSTFTARGADATLQALALGAVDYMQKPLLGAQGIAAADFSAELKDKLKAAASLKNKIAISLRPALHSESMSILDRLNLKANQGHRVIAIGASTGGTEALQDVLSVLPLDTPPIVIVQHISASFSQRLASRINRKSAILVVEATDGQRLESGVAYLAPGGKHLKVKRQGAFLVCKVEDSELVNRHKPSVGVLFDSLLSADVEVAIAILLTGMGSDGAEAMFRLKEAGAYTVAQDEATSMIWGMPGSAVKLGAAVEVLPLNEISQSLVQWLQKS</sequence>